<reference evidence="1 2" key="1">
    <citation type="submission" date="2020-01" db="EMBL/GenBank/DDBJ databases">
        <title>Complete genome sequence of Chitinophaga sp. H33E-04 isolated from quinoa roots.</title>
        <authorList>
            <person name="Weon H.-Y."/>
            <person name="Lee S.A."/>
        </authorList>
    </citation>
    <scope>NUCLEOTIDE SEQUENCE [LARGE SCALE GENOMIC DNA]</scope>
    <source>
        <strain evidence="1 2">H33E-04</strain>
    </source>
</reference>
<protein>
    <recommendedName>
        <fullName evidence="3">Outer membrane protein beta-barrel domain-containing protein</fullName>
    </recommendedName>
</protein>
<dbReference type="RefSeq" id="WP_162330789.1">
    <property type="nucleotide sequence ID" value="NZ_CP048113.1"/>
</dbReference>
<name>A0A6B9ZAC2_9BACT</name>
<dbReference type="KEGG" id="chih:GWR21_05605"/>
<keyword evidence="2" id="KW-1185">Reference proteome</keyword>
<dbReference type="AlphaFoldDB" id="A0A6B9ZAC2"/>
<evidence type="ECO:0000313" key="1">
    <source>
        <dbReference type="EMBL" id="QHS59087.1"/>
    </source>
</evidence>
<accession>A0A6B9ZAC2</accession>
<sequence length="98" mass="11377">MYARCRNPRWHLSSNITSNRFSSSAASAVSFTIWNASTSYRFMKERNLELKLSALDILAQNKSVANYSNSYTVTQEVRNVLQQYFMVTVSYFPRKFGK</sequence>
<dbReference type="EMBL" id="CP048113">
    <property type="protein sequence ID" value="QHS59087.1"/>
    <property type="molecule type" value="Genomic_DNA"/>
</dbReference>
<dbReference type="Proteomes" id="UP000476411">
    <property type="component" value="Chromosome"/>
</dbReference>
<evidence type="ECO:0000313" key="2">
    <source>
        <dbReference type="Proteomes" id="UP000476411"/>
    </source>
</evidence>
<gene>
    <name evidence="1" type="ORF">GWR21_05605</name>
</gene>
<proteinExistence type="predicted"/>
<organism evidence="1 2">
    <name type="scientific">Chitinophaga agri</name>
    <dbReference type="NCBI Taxonomy" id="2703787"/>
    <lineage>
        <taxon>Bacteria</taxon>
        <taxon>Pseudomonadati</taxon>
        <taxon>Bacteroidota</taxon>
        <taxon>Chitinophagia</taxon>
        <taxon>Chitinophagales</taxon>
        <taxon>Chitinophagaceae</taxon>
        <taxon>Chitinophaga</taxon>
    </lineage>
</organism>
<evidence type="ECO:0008006" key="3">
    <source>
        <dbReference type="Google" id="ProtNLM"/>
    </source>
</evidence>